<sequence length="137" mass="15766">MLNYFPYGKNTKWIVPEESATGGTFPTPTHVYAYPWEKIEGENIFRGEKTMRCRGKNCWELTTQMPLGGVKKSGMRKNGSGSAYPGNWSTKYISPNELCGSKKYMNFYSYRLKWKKKKKKAYVVQSITFVCYPKLGA</sequence>
<evidence type="ECO:0000313" key="2">
    <source>
        <dbReference type="Proteomes" id="UP000078560"/>
    </source>
</evidence>
<reference evidence="2" key="1">
    <citation type="submission" date="2016-05" db="EMBL/GenBank/DDBJ databases">
        <authorList>
            <person name="Naeem Raeece"/>
        </authorList>
    </citation>
    <scope>NUCLEOTIDE SEQUENCE [LARGE SCALE GENOMIC DNA]</scope>
</reference>
<dbReference type="Proteomes" id="UP000078560">
    <property type="component" value="Unassembled WGS sequence"/>
</dbReference>
<gene>
    <name evidence="1" type="ORF">POVCU2_0022640</name>
</gene>
<evidence type="ECO:0000313" key="1">
    <source>
        <dbReference type="EMBL" id="SBS83746.1"/>
    </source>
</evidence>
<organism evidence="1 2">
    <name type="scientific">Plasmodium ovale curtisi</name>
    <dbReference type="NCBI Taxonomy" id="864141"/>
    <lineage>
        <taxon>Eukaryota</taxon>
        <taxon>Sar</taxon>
        <taxon>Alveolata</taxon>
        <taxon>Apicomplexa</taxon>
        <taxon>Aconoidasida</taxon>
        <taxon>Haemosporida</taxon>
        <taxon>Plasmodiidae</taxon>
        <taxon>Plasmodium</taxon>
        <taxon>Plasmodium (Plasmodium)</taxon>
    </lineage>
</organism>
<name>A0A1A8VTD5_PLAOA</name>
<dbReference type="EMBL" id="FLQU01000309">
    <property type="protein sequence ID" value="SBS83746.1"/>
    <property type="molecule type" value="Genomic_DNA"/>
</dbReference>
<accession>A0A1A8VTD5</accession>
<protein>
    <submittedName>
        <fullName evidence="1">Uncharacterized protein</fullName>
    </submittedName>
</protein>
<dbReference type="AlphaFoldDB" id="A0A1A8VTD5"/>
<proteinExistence type="predicted"/>